<dbReference type="RefSeq" id="WP_280615715.1">
    <property type="nucleotide sequence ID" value="NZ_JAROYP010000001.1"/>
</dbReference>
<dbReference type="EMBL" id="JAROYP010000001">
    <property type="protein sequence ID" value="MDH5159876.1"/>
    <property type="molecule type" value="Genomic_DNA"/>
</dbReference>
<dbReference type="Proteomes" id="UP001159179">
    <property type="component" value="Unassembled WGS sequence"/>
</dbReference>
<keyword evidence="1" id="KW-0175">Coiled coil</keyword>
<accession>A0AAW6SV40</accession>
<organism evidence="2 3">
    <name type="scientific">Heyndrickxia oleronia</name>
    <dbReference type="NCBI Taxonomy" id="38875"/>
    <lineage>
        <taxon>Bacteria</taxon>
        <taxon>Bacillati</taxon>
        <taxon>Bacillota</taxon>
        <taxon>Bacilli</taxon>
        <taxon>Bacillales</taxon>
        <taxon>Bacillaceae</taxon>
        <taxon>Heyndrickxia</taxon>
    </lineage>
</organism>
<evidence type="ECO:0000313" key="2">
    <source>
        <dbReference type="EMBL" id="MDH5159876.1"/>
    </source>
</evidence>
<reference evidence="2" key="1">
    <citation type="submission" date="2023-03" db="EMBL/GenBank/DDBJ databases">
        <title>Bacterial isolates from washroom surfaces on a university campus.</title>
        <authorList>
            <person name="Holman D.B."/>
            <person name="Gzyl K.E."/>
            <person name="Taheri A.E."/>
        </authorList>
    </citation>
    <scope>NUCLEOTIDE SEQUENCE</scope>
    <source>
        <strain evidence="2">RD03</strain>
    </source>
</reference>
<name>A0AAW6SV40_9BACI</name>
<evidence type="ECO:0000256" key="1">
    <source>
        <dbReference type="SAM" id="Coils"/>
    </source>
</evidence>
<feature type="coiled-coil region" evidence="1">
    <location>
        <begin position="117"/>
        <end position="149"/>
    </location>
</feature>
<proteinExistence type="predicted"/>
<comment type="caution">
    <text evidence="2">The sequence shown here is derived from an EMBL/GenBank/DDBJ whole genome shotgun (WGS) entry which is preliminary data.</text>
</comment>
<evidence type="ECO:0000313" key="3">
    <source>
        <dbReference type="Proteomes" id="UP001159179"/>
    </source>
</evidence>
<gene>
    <name evidence="2" type="ORF">P5X88_02945</name>
</gene>
<sequence length="175" mass="20543">MNFGDLVRVNGYWPRIFKIVSYRIESYFEPSGQWTETVYEMYDVVTDEYIEADREDLTLVSTAEKADEYLRENPPQENSRTVINGNDVFFDLAKQWPEWGDVMWGANELPKPTARELSAQEAERRKAERKAKSEAIDRLLDEYNDYKRLADAFGDEEYKGRVEYLALKLAEVSEK</sequence>
<dbReference type="AlphaFoldDB" id="A0AAW6SV40"/>
<protein>
    <submittedName>
        <fullName evidence="2">Uncharacterized protein</fullName>
    </submittedName>
</protein>